<sequence>MSEEVGELVFVYGTLRRGGSNSFRMNGAEFVAAGQVEGRLYVISWYPGLVLERGLETVKGDVFRVGAGQLAALDEFEGISANEIEGAEYRRVKAEVTTGDGEVMLAWAYEWKGPVEEAKRVSSGDWLQVGAIG</sequence>
<keyword evidence="3" id="KW-1185">Reference proteome</keyword>
<evidence type="ECO:0000313" key="3">
    <source>
        <dbReference type="Proteomes" id="UP001371305"/>
    </source>
</evidence>
<dbReference type="InterPro" id="IPR009288">
    <property type="entry name" value="AIG2-like_dom"/>
</dbReference>
<comment type="caution">
    <text evidence="2">The sequence shown here is derived from an EMBL/GenBank/DDBJ whole genome shotgun (WGS) entry which is preliminary data.</text>
</comment>
<dbReference type="Gene3D" id="3.10.490.10">
    <property type="entry name" value="Gamma-glutamyl cyclotransferase-like"/>
    <property type="match status" value="1"/>
</dbReference>
<accession>A0ABU9B024</accession>
<evidence type="ECO:0000259" key="1">
    <source>
        <dbReference type="Pfam" id="PF06094"/>
    </source>
</evidence>
<dbReference type="InterPro" id="IPR013024">
    <property type="entry name" value="GGCT-like"/>
</dbReference>
<dbReference type="RefSeq" id="WP_341406116.1">
    <property type="nucleotide sequence ID" value="NZ_JBBUKT010000007.1"/>
</dbReference>
<organism evidence="2 3">
    <name type="scientific">Luteolibacter soli</name>
    <dbReference type="NCBI Taxonomy" id="3135280"/>
    <lineage>
        <taxon>Bacteria</taxon>
        <taxon>Pseudomonadati</taxon>
        <taxon>Verrucomicrobiota</taxon>
        <taxon>Verrucomicrobiia</taxon>
        <taxon>Verrucomicrobiales</taxon>
        <taxon>Verrucomicrobiaceae</taxon>
        <taxon>Luteolibacter</taxon>
    </lineage>
</organism>
<dbReference type="Proteomes" id="UP001371305">
    <property type="component" value="Unassembled WGS sequence"/>
</dbReference>
<dbReference type="CDD" id="cd06661">
    <property type="entry name" value="GGCT_like"/>
    <property type="match status" value="1"/>
</dbReference>
<feature type="domain" description="Gamma-glutamylcyclotransferase AIG2-like" evidence="1">
    <location>
        <begin position="9"/>
        <end position="127"/>
    </location>
</feature>
<evidence type="ECO:0000313" key="2">
    <source>
        <dbReference type="EMBL" id="MEK7952357.1"/>
    </source>
</evidence>
<protein>
    <submittedName>
        <fullName evidence="2">Gamma-glutamylcyclotransferase family protein</fullName>
    </submittedName>
</protein>
<dbReference type="Pfam" id="PF06094">
    <property type="entry name" value="GGACT"/>
    <property type="match status" value="1"/>
</dbReference>
<gene>
    <name evidence="2" type="ORF">WKV53_17735</name>
</gene>
<reference evidence="2 3" key="1">
    <citation type="submission" date="2024-04" db="EMBL/GenBank/DDBJ databases">
        <title>Luteolibacter sp. isolated from soil.</title>
        <authorList>
            <person name="An J."/>
        </authorList>
    </citation>
    <scope>NUCLEOTIDE SEQUENCE [LARGE SCALE GENOMIC DNA]</scope>
    <source>
        <strain evidence="2 3">Y139</strain>
    </source>
</reference>
<name>A0ABU9B024_9BACT</name>
<proteinExistence type="predicted"/>
<dbReference type="EMBL" id="JBBUKT010000007">
    <property type="protein sequence ID" value="MEK7952357.1"/>
    <property type="molecule type" value="Genomic_DNA"/>
</dbReference>
<dbReference type="SUPFAM" id="SSF110857">
    <property type="entry name" value="Gamma-glutamyl cyclotransferase-like"/>
    <property type="match status" value="1"/>
</dbReference>
<dbReference type="InterPro" id="IPR036568">
    <property type="entry name" value="GGCT-like_sf"/>
</dbReference>